<dbReference type="InterPro" id="IPR004952">
    <property type="entry name" value="NifX-assoc_nitrogen_fix"/>
</dbReference>
<sequence>MSIVEDPNPRGGVLPDSAFLMQLVQVLRAEDSYGAWEDKSNAELLAEYVVTKEKGRDIPLMGDPEPETLWRLEKFYAAVGLRIEKETGCMAAPMMKMHHEGFGRIVLIAGRLVVLSKHLRDVHRFGFDSFARLAETGEALVAEAVGTIEIYPDAARA</sequence>
<dbReference type="STRING" id="1365950.SAMN05428963_109115"/>
<proteinExistence type="predicted"/>
<name>A0A1T4S9U3_9HYPH</name>
<dbReference type="NCBIfam" id="TIGR02935">
    <property type="entry name" value="NifX-associated nitrogen fixation protein"/>
    <property type="match status" value="1"/>
</dbReference>
<accession>A0A1T4S9U3</accession>
<protein>
    <submittedName>
        <fullName evidence="1">Probable nitrogen fixation protein</fullName>
    </submittedName>
</protein>
<gene>
    <name evidence="1" type="ORF">SAMN05428963_109115</name>
</gene>
<dbReference type="Pfam" id="PF03270">
    <property type="entry name" value="DUF269"/>
    <property type="match status" value="1"/>
</dbReference>
<keyword evidence="2" id="KW-1185">Reference proteome</keyword>
<reference evidence="2" key="1">
    <citation type="submission" date="2017-02" db="EMBL/GenBank/DDBJ databases">
        <authorList>
            <person name="Varghese N."/>
            <person name="Submissions S."/>
        </authorList>
    </citation>
    <scope>NUCLEOTIDE SEQUENCE [LARGE SCALE GENOMIC DNA]</scope>
    <source>
        <strain evidence="2">USBA 369</strain>
    </source>
</reference>
<dbReference type="Gene3D" id="1.10.3100.20">
    <property type="entry name" value="Protein of unknown function DUF269"/>
    <property type="match status" value="1"/>
</dbReference>
<dbReference type="EMBL" id="FUXL01000009">
    <property type="protein sequence ID" value="SKA24641.1"/>
    <property type="molecule type" value="Genomic_DNA"/>
</dbReference>
<evidence type="ECO:0000313" key="2">
    <source>
        <dbReference type="Proteomes" id="UP000190135"/>
    </source>
</evidence>
<evidence type="ECO:0000313" key="1">
    <source>
        <dbReference type="EMBL" id="SKA24641.1"/>
    </source>
</evidence>
<dbReference type="Proteomes" id="UP000190135">
    <property type="component" value="Unassembled WGS sequence"/>
</dbReference>
<dbReference type="PIRSF" id="PIRSF005788">
    <property type="entry name" value="NifK"/>
    <property type="match status" value="1"/>
</dbReference>
<dbReference type="AlphaFoldDB" id="A0A1T4S9U3"/>
<organism evidence="1 2">
    <name type="scientific">Consotaella salsifontis</name>
    <dbReference type="NCBI Taxonomy" id="1365950"/>
    <lineage>
        <taxon>Bacteria</taxon>
        <taxon>Pseudomonadati</taxon>
        <taxon>Pseudomonadota</taxon>
        <taxon>Alphaproteobacteria</taxon>
        <taxon>Hyphomicrobiales</taxon>
        <taxon>Aurantimonadaceae</taxon>
        <taxon>Consotaella</taxon>
    </lineage>
</organism>